<accession>A0ABV6A3J8</accession>
<dbReference type="CDD" id="cd06193">
    <property type="entry name" value="siderophore_interacting"/>
    <property type="match status" value="1"/>
</dbReference>
<keyword evidence="3" id="KW-1185">Reference proteome</keyword>
<dbReference type="SUPFAM" id="SSF63380">
    <property type="entry name" value="Riboflavin synthase domain-like"/>
    <property type="match status" value="1"/>
</dbReference>
<dbReference type="InterPro" id="IPR007037">
    <property type="entry name" value="SIP_rossman_dom"/>
</dbReference>
<name>A0ABV6A3J8_9PSEU</name>
<dbReference type="Gene3D" id="3.40.50.80">
    <property type="entry name" value="Nucleotide-binding domain of ferredoxin-NADP reductase (FNR) module"/>
    <property type="match status" value="1"/>
</dbReference>
<dbReference type="Pfam" id="PF04954">
    <property type="entry name" value="SIP"/>
    <property type="match status" value="1"/>
</dbReference>
<dbReference type="Proteomes" id="UP001589693">
    <property type="component" value="Unassembled WGS sequence"/>
</dbReference>
<feature type="domain" description="FAD-binding FR-type" evidence="1">
    <location>
        <begin position="2"/>
        <end position="134"/>
    </location>
</feature>
<comment type="caution">
    <text evidence="2">The sequence shown here is derived from an EMBL/GenBank/DDBJ whole genome shotgun (WGS) entry which is preliminary data.</text>
</comment>
<dbReference type="InterPro" id="IPR039374">
    <property type="entry name" value="SIP_fam"/>
</dbReference>
<dbReference type="InterPro" id="IPR017938">
    <property type="entry name" value="Riboflavin_synthase-like_b-brl"/>
</dbReference>
<evidence type="ECO:0000313" key="3">
    <source>
        <dbReference type="Proteomes" id="UP001589693"/>
    </source>
</evidence>
<protein>
    <submittedName>
        <fullName evidence="2">Siderophore-interacting protein</fullName>
    </submittedName>
</protein>
<dbReference type="PROSITE" id="PS51384">
    <property type="entry name" value="FAD_FR"/>
    <property type="match status" value="1"/>
</dbReference>
<proteinExistence type="predicted"/>
<dbReference type="PANTHER" id="PTHR30157:SF0">
    <property type="entry name" value="NADPH-DEPENDENT FERRIC-CHELATE REDUCTASE"/>
    <property type="match status" value="1"/>
</dbReference>
<dbReference type="Pfam" id="PF08021">
    <property type="entry name" value="FAD_binding_9"/>
    <property type="match status" value="1"/>
</dbReference>
<dbReference type="PANTHER" id="PTHR30157">
    <property type="entry name" value="FERRIC REDUCTASE, NADPH-DEPENDENT"/>
    <property type="match status" value="1"/>
</dbReference>
<dbReference type="InterPro" id="IPR013113">
    <property type="entry name" value="SIP_FAD-bd"/>
</dbReference>
<dbReference type="InterPro" id="IPR039261">
    <property type="entry name" value="FNR_nucleotide-bd"/>
</dbReference>
<evidence type="ECO:0000313" key="2">
    <source>
        <dbReference type="EMBL" id="MFB9907683.1"/>
    </source>
</evidence>
<reference evidence="2 3" key="1">
    <citation type="submission" date="2024-09" db="EMBL/GenBank/DDBJ databases">
        <authorList>
            <person name="Sun Q."/>
            <person name="Mori K."/>
        </authorList>
    </citation>
    <scope>NUCLEOTIDE SEQUENCE [LARGE SCALE GENOMIC DNA]</scope>
    <source>
        <strain evidence="2 3">TBRC 7907</strain>
    </source>
</reference>
<organism evidence="2 3">
    <name type="scientific">Allokutzneria oryzae</name>
    <dbReference type="NCBI Taxonomy" id="1378989"/>
    <lineage>
        <taxon>Bacteria</taxon>
        <taxon>Bacillati</taxon>
        <taxon>Actinomycetota</taxon>
        <taxon>Actinomycetes</taxon>
        <taxon>Pseudonocardiales</taxon>
        <taxon>Pseudonocardiaceae</taxon>
        <taxon>Allokutzneria</taxon>
    </lineage>
</organism>
<evidence type="ECO:0000259" key="1">
    <source>
        <dbReference type="PROSITE" id="PS51384"/>
    </source>
</evidence>
<sequence length="280" mass="30912">MLPVRTIEVTKVRRITPRMARITFGGPDLAGFGGYTEPDQQVKLYFPKPGHAVPVLPDPDAEFLSWYQTYNEIPEADRPWMRSYTLSGHDSGDDTIDIDFVLHDHAGPATLWAMSAEPGDKLGMFGPSDDFARPVPLRTSVEAADWLLVAGDETALPAIGTLLGWLPPGHRALVYVEVADAAEHQRFDTRADAAVHWVHRDGAETGPLVDALREAEFPPGSVFAWIAAESGVVRSLRRHLIGDRGVGKRAIEFTGHWRRALTQDDAPTAEDIAEAQERYQ</sequence>
<dbReference type="EMBL" id="JBHLZU010000023">
    <property type="protein sequence ID" value="MFB9907683.1"/>
    <property type="molecule type" value="Genomic_DNA"/>
</dbReference>
<dbReference type="Gene3D" id="2.40.30.10">
    <property type="entry name" value="Translation factors"/>
    <property type="match status" value="1"/>
</dbReference>
<dbReference type="InterPro" id="IPR017927">
    <property type="entry name" value="FAD-bd_FR_type"/>
</dbReference>
<gene>
    <name evidence="2" type="ORF">ACFFQA_27430</name>
</gene>
<dbReference type="RefSeq" id="WP_377858280.1">
    <property type="nucleotide sequence ID" value="NZ_JBHLZU010000023.1"/>
</dbReference>